<dbReference type="Proteomes" id="UP000240418">
    <property type="component" value="Unassembled WGS sequence"/>
</dbReference>
<reference evidence="1 2" key="1">
    <citation type="submission" date="2018-03" db="EMBL/GenBank/DDBJ databases">
        <title>Genomic Encyclopedia of Archaeal and Bacterial Type Strains, Phase II (KMG-II): from individual species to whole genera.</title>
        <authorList>
            <person name="Goeker M."/>
        </authorList>
    </citation>
    <scope>NUCLEOTIDE SEQUENCE [LARGE SCALE GENOMIC DNA]</scope>
    <source>
        <strain evidence="1 2">DSM 100673</strain>
    </source>
</reference>
<dbReference type="CDD" id="cd20282">
    <property type="entry name" value="cupin_DddQ"/>
    <property type="match status" value="1"/>
</dbReference>
<keyword evidence="2" id="KW-1185">Reference proteome</keyword>
<accession>A0A2P8FJY1</accession>
<evidence type="ECO:0000313" key="1">
    <source>
        <dbReference type="EMBL" id="PSL22032.1"/>
    </source>
</evidence>
<proteinExistence type="predicted"/>
<dbReference type="EMBL" id="PYGJ01000001">
    <property type="protein sequence ID" value="PSL22032.1"/>
    <property type="molecule type" value="Genomic_DNA"/>
</dbReference>
<dbReference type="RefSeq" id="WP_106606736.1">
    <property type="nucleotide sequence ID" value="NZ_PYGJ01000001.1"/>
</dbReference>
<dbReference type="InterPro" id="IPR014710">
    <property type="entry name" value="RmlC-like_jellyroll"/>
</dbReference>
<dbReference type="InterPro" id="IPR031723">
    <property type="entry name" value="DMSP_lyase"/>
</dbReference>
<evidence type="ECO:0000313" key="2">
    <source>
        <dbReference type="Proteomes" id="UP000240418"/>
    </source>
</evidence>
<dbReference type="AlphaFoldDB" id="A0A2P8FJY1"/>
<dbReference type="Pfam" id="PF16867">
    <property type="entry name" value="DMSP_lyase"/>
    <property type="match status" value="1"/>
</dbReference>
<sequence>MNALTSVLNAARALHASHSKLHAFAPWPDDLTPANLPSRPLPASDLVANTHLTGVDMTQPLIDAVRATAGFANWKHTYREDEVGADFLARYGYYELFGPTGHFRTTKLRGYIAYWGSGLHYDWHSHEAEEIYLCLSGNARFLCRNNGTEHMADLSPGDTRAHTSWQTHAMTTAHQPILTFVLWRGTGLAGLPLMAT</sequence>
<dbReference type="SUPFAM" id="SSF51182">
    <property type="entry name" value="RmlC-like cupins"/>
    <property type="match status" value="1"/>
</dbReference>
<dbReference type="Gene3D" id="2.60.120.10">
    <property type="entry name" value="Jelly Rolls"/>
    <property type="match status" value="1"/>
</dbReference>
<dbReference type="InterPro" id="IPR011051">
    <property type="entry name" value="RmlC_Cupin_sf"/>
</dbReference>
<name>A0A2P8FJY1_9RHOB</name>
<organism evidence="1 2">
    <name type="scientific">Shimia abyssi</name>
    <dbReference type="NCBI Taxonomy" id="1662395"/>
    <lineage>
        <taxon>Bacteria</taxon>
        <taxon>Pseudomonadati</taxon>
        <taxon>Pseudomonadota</taxon>
        <taxon>Alphaproteobacteria</taxon>
        <taxon>Rhodobacterales</taxon>
        <taxon>Roseobacteraceae</taxon>
    </lineage>
</organism>
<dbReference type="OrthoDB" id="9083851at2"/>
<protein>
    <submittedName>
        <fullName evidence="1">Dimethylsulfoniopropionate lyase DddQ</fullName>
    </submittedName>
</protein>
<comment type="caution">
    <text evidence="1">The sequence shown here is derived from an EMBL/GenBank/DDBJ whole genome shotgun (WGS) entry which is preliminary data.</text>
</comment>
<gene>
    <name evidence="1" type="ORF">CLV88_101457</name>
</gene>
<dbReference type="GO" id="GO:0047869">
    <property type="term" value="F:dimethylpropiothetin dethiomethylase activity"/>
    <property type="evidence" value="ECO:0007669"/>
    <property type="project" value="InterPro"/>
</dbReference>
<keyword evidence="1" id="KW-0456">Lyase</keyword>